<keyword evidence="2" id="KW-0472">Membrane</keyword>
<feature type="region of interest" description="Disordered" evidence="1">
    <location>
        <begin position="53"/>
        <end position="114"/>
    </location>
</feature>
<reference evidence="3" key="2">
    <citation type="submission" date="2020-12" db="EMBL/GenBank/DDBJ databases">
        <authorList>
            <person name="Kanost M."/>
        </authorList>
    </citation>
    <scope>NUCLEOTIDE SEQUENCE</scope>
</reference>
<sequence length="114" mass="13111">MSHDYIVYRNAYKRFSYCIHLSFIQDVCLKMSRLTLFVCVVVLVGAVVSVDLPPAPKQGEHGQHDQPDLKHPSDMHKHHDPGMQHDPSMQHEPHKMPDTKDIKHFQDMQGQGKS</sequence>
<evidence type="ECO:0000256" key="1">
    <source>
        <dbReference type="SAM" id="MobiDB-lite"/>
    </source>
</evidence>
<evidence type="ECO:0000313" key="3">
    <source>
        <dbReference type="EMBL" id="KAG6456500.1"/>
    </source>
</evidence>
<organism evidence="3 4">
    <name type="scientific">Manduca sexta</name>
    <name type="common">Tobacco hawkmoth</name>
    <name type="synonym">Tobacco hornworm</name>
    <dbReference type="NCBI Taxonomy" id="7130"/>
    <lineage>
        <taxon>Eukaryota</taxon>
        <taxon>Metazoa</taxon>
        <taxon>Ecdysozoa</taxon>
        <taxon>Arthropoda</taxon>
        <taxon>Hexapoda</taxon>
        <taxon>Insecta</taxon>
        <taxon>Pterygota</taxon>
        <taxon>Neoptera</taxon>
        <taxon>Endopterygota</taxon>
        <taxon>Lepidoptera</taxon>
        <taxon>Glossata</taxon>
        <taxon>Ditrysia</taxon>
        <taxon>Bombycoidea</taxon>
        <taxon>Sphingidae</taxon>
        <taxon>Sphinginae</taxon>
        <taxon>Sphingini</taxon>
        <taxon>Manduca</taxon>
    </lineage>
</organism>
<name>A0A922CR86_MANSE</name>
<evidence type="ECO:0000313" key="4">
    <source>
        <dbReference type="Proteomes" id="UP000791440"/>
    </source>
</evidence>
<keyword evidence="2" id="KW-1133">Transmembrane helix</keyword>
<keyword evidence="4" id="KW-1185">Reference proteome</keyword>
<feature type="transmembrane region" description="Helical" evidence="2">
    <location>
        <begin position="34"/>
        <end position="52"/>
    </location>
</feature>
<keyword evidence="2" id="KW-0812">Transmembrane</keyword>
<evidence type="ECO:0000256" key="2">
    <source>
        <dbReference type="SAM" id="Phobius"/>
    </source>
</evidence>
<reference evidence="3" key="1">
    <citation type="journal article" date="2016" name="Insect Biochem. Mol. Biol.">
        <title>Multifaceted biological insights from a draft genome sequence of the tobacco hornworm moth, Manduca sexta.</title>
        <authorList>
            <person name="Kanost M.R."/>
            <person name="Arrese E.L."/>
            <person name="Cao X."/>
            <person name="Chen Y.R."/>
            <person name="Chellapilla S."/>
            <person name="Goldsmith M.R."/>
            <person name="Grosse-Wilde E."/>
            <person name="Heckel D.G."/>
            <person name="Herndon N."/>
            <person name="Jiang H."/>
            <person name="Papanicolaou A."/>
            <person name="Qu J."/>
            <person name="Soulages J.L."/>
            <person name="Vogel H."/>
            <person name="Walters J."/>
            <person name="Waterhouse R.M."/>
            <person name="Ahn S.J."/>
            <person name="Almeida F.C."/>
            <person name="An C."/>
            <person name="Aqrawi P."/>
            <person name="Bretschneider A."/>
            <person name="Bryant W.B."/>
            <person name="Bucks S."/>
            <person name="Chao H."/>
            <person name="Chevignon G."/>
            <person name="Christen J.M."/>
            <person name="Clarke D.F."/>
            <person name="Dittmer N.T."/>
            <person name="Ferguson L.C.F."/>
            <person name="Garavelou S."/>
            <person name="Gordon K.H.J."/>
            <person name="Gunaratna R.T."/>
            <person name="Han Y."/>
            <person name="Hauser F."/>
            <person name="He Y."/>
            <person name="Heidel-Fischer H."/>
            <person name="Hirsh A."/>
            <person name="Hu Y."/>
            <person name="Jiang H."/>
            <person name="Kalra D."/>
            <person name="Klinner C."/>
            <person name="Konig C."/>
            <person name="Kovar C."/>
            <person name="Kroll A.R."/>
            <person name="Kuwar S.S."/>
            <person name="Lee S.L."/>
            <person name="Lehman R."/>
            <person name="Li K."/>
            <person name="Li Z."/>
            <person name="Liang H."/>
            <person name="Lovelace S."/>
            <person name="Lu Z."/>
            <person name="Mansfield J.H."/>
            <person name="McCulloch K.J."/>
            <person name="Mathew T."/>
            <person name="Morton B."/>
            <person name="Muzny D.M."/>
            <person name="Neunemann D."/>
            <person name="Ongeri F."/>
            <person name="Pauchet Y."/>
            <person name="Pu L.L."/>
            <person name="Pyrousis I."/>
            <person name="Rao X.J."/>
            <person name="Redding A."/>
            <person name="Roesel C."/>
            <person name="Sanchez-Gracia A."/>
            <person name="Schaack S."/>
            <person name="Shukla A."/>
            <person name="Tetreau G."/>
            <person name="Wang Y."/>
            <person name="Xiong G.H."/>
            <person name="Traut W."/>
            <person name="Walsh T.K."/>
            <person name="Worley K.C."/>
            <person name="Wu D."/>
            <person name="Wu W."/>
            <person name="Wu Y.Q."/>
            <person name="Zhang X."/>
            <person name="Zou Z."/>
            <person name="Zucker H."/>
            <person name="Briscoe A.D."/>
            <person name="Burmester T."/>
            <person name="Clem R.J."/>
            <person name="Feyereisen R."/>
            <person name="Grimmelikhuijzen C.J.P."/>
            <person name="Hamodrakas S.J."/>
            <person name="Hansson B.S."/>
            <person name="Huguet E."/>
            <person name="Jermiin L.S."/>
            <person name="Lan Q."/>
            <person name="Lehman H.K."/>
            <person name="Lorenzen M."/>
            <person name="Merzendorfer H."/>
            <person name="Michalopoulos I."/>
            <person name="Morton D.B."/>
            <person name="Muthukrishnan S."/>
            <person name="Oakeshott J.G."/>
            <person name="Palmer W."/>
            <person name="Park Y."/>
            <person name="Passarelli A.L."/>
            <person name="Rozas J."/>
            <person name="Schwartz L.M."/>
            <person name="Smith W."/>
            <person name="Southgate A."/>
            <person name="Vilcinskas A."/>
            <person name="Vogt R."/>
            <person name="Wang P."/>
            <person name="Werren J."/>
            <person name="Yu X.Q."/>
            <person name="Zhou J.J."/>
            <person name="Brown S.J."/>
            <person name="Scherer S.E."/>
            <person name="Richards S."/>
            <person name="Blissard G.W."/>
        </authorList>
    </citation>
    <scope>NUCLEOTIDE SEQUENCE</scope>
</reference>
<protein>
    <submittedName>
        <fullName evidence="3">Uncharacterized protein</fullName>
    </submittedName>
</protein>
<proteinExistence type="predicted"/>
<dbReference type="Proteomes" id="UP000791440">
    <property type="component" value="Unassembled WGS sequence"/>
</dbReference>
<accession>A0A922CR86</accession>
<feature type="compositionally biased region" description="Basic and acidic residues" evidence="1">
    <location>
        <begin position="58"/>
        <end position="106"/>
    </location>
</feature>
<gene>
    <name evidence="3" type="ORF">O3G_MSEX009765</name>
</gene>
<dbReference type="EMBL" id="JH668514">
    <property type="protein sequence ID" value="KAG6456500.1"/>
    <property type="molecule type" value="Genomic_DNA"/>
</dbReference>
<comment type="caution">
    <text evidence="3">The sequence shown here is derived from an EMBL/GenBank/DDBJ whole genome shotgun (WGS) entry which is preliminary data.</text>
</comment>
<dbReference type="AlphaFoldDB" id="A0A922CR86"/>